<dbReference type="STRING" id="69332.A0A388KQT0"/>
<comment type="caution">
    <text evidence="11">The sequence shown here is derived from an EMBL/GenBank/DDBJ whole genome shotgun (WGS) entry which is preliminary data.</text>
</comment>
<dbReference type="GO" id="GO:0045454">
    <property type="term" value="P:cell redox homeostasis"/>
    <property type="evidence" value="ECO:0007669"/>
    <property type="project" value="TreeGrafter"/>
</dbReference>
<dbReference type="Pfam" id="PF08534">
    <property type="entry name" value="Redoxin"/>
    <property type="match status" value="1"/>
</dbReference>
<dbReference type="Proteomes" id="UP000265515">
    <property type="component" value="Unassembled WGS sequence"/>
</dbReference>
<comment type="catalytic activity">
    <reaction evidence="1">
        <text>[glutaredoxin]-dithiol + a hydroperoxide = [glutaredoxin]-disulfide + an alcohol + H2O</text>
        <dbReference type="Rhea" id="RHEA:62624"/>
        <dbReference type="Rhea" id="RHEA-COMP:10729"/>
        <dbReference type="Rhea" id="RHEA-COMP:10730"/>
        <dbReference type="ChEBI" id="CHEBI:15377"/>
        <dbReference type="ChEBI" id="CHEBI:29950"/>
        <dbReference type="ChEBI" id="CHEBI:30879"/>
        <dbReference type="ChEBI" id="CHEBI:35924"/>
        <dbReference type="ChEBI" id="CHEBI:50058"/>
        <dbReference type="EC" id="1.11.1.25"/>
    </reaction>
</comment>
<dbReference type="CDD" id="cd03013">
    <property type="entry name" value="PRX5_like"/>
    <property type="match status" value="1"/>
</dbReference>
<dbReference type="PROSITE" id="PS51352">
    <property type="entry name" value="THIOREDOXIN_2"/>
    <property type="match status" value="1"/>
</dbReference>
<evidence type="ECO:0000259" key="10">
    <source>
        <dbReference type="PROSITE" id="PS51352"/>
    </source>
</evidence>
<evidence type="ECO:0000256" key="5">
    <source>
        <dbReference type="ARBA" id="ARBA00022862"/>
    </source>
</evidence>
<dbReference type="SUPFAM" id="SSF52833">
    <property type="entry name" value="Thioredoxin-like"/>
    <property type="match status" value="1"/>
</dbReference>
<dbReference type="EMBL" id="BFEA01000165">
    <property type="protein sequence ID" value="GBG72414.1"/>
    <property type="molecule type" value="Genomic_DNA"/>
</dbReference>
<evidence type="ECO:0000313" key="11">
    <source>
        <dbReference type="EMBL" id="GBG72414.1"/>
    </source>
</evidence>
<dbReference type="InterPro" id="IPR013766">
    <property type="entry name" value="Thioredoxin_domain"/>
</dbReference>
<dbReference type="InterPro" id="IPR013740">
    <property type="entry name" value="Redoxin"/>
</dbReference>
<feature type="domain" description="Thioredoxin" evidence="10">
    <location>
        <begin position="1"/>
        <end position="177"/>
    </location>
</feature>
<evidence type="ECO:0000256" key="7">
    <source>
        <dbReference type="ARBA" id="ARBA00023284"/>
    </source>
</evidence>
<proteinExistence type="inferred from homology"/>
<name>A0A388KQT0_CHABU</name>
<organism evidence="11 12">
    <name type="scientific">Chara braunii</name>
    <name type="common">Braun's stonewort</name>
    <dbReference type="NCBI Taxonomy" id="69332"/>
    <lineage>
        <taxon>Eukaryota</taxon>
        <taxon>Viridiplantae</taxon>
        <taxon>Streptophyta</taxon>
        <taxon>Charophyceae</taxon>
        <taxon>Charales</taxon>
        <taxon>Characeae</taxon>
        <taxon>Chara</taxon>
    </lineage>
</organism>
<evidence type="ECO:0000256" key="8">
    <source>
        <dbReference type="PIRSR" id="PIRSR637944-1"/>
    </source>
</evidence>
<feature type="active site" description="Cysteine sulfenic acid (-SOH) intermediate" evidence="8">
    <location>
        <position position="64"/>
    </location>
</feature>
<dbReference type="PANTHER" id="PTHR10430:SF34">
    <property type="entry name" value="PEROXIREDOXIN-2F, MITOCHONDRIAL"/>
    <property type="match status" value="1"/>
</dbReference>
<keyword evidence="12" id="KW-1185">Reference proteome</keyword>
<dbReference type="InterPro" id="IPR036249">
    <property type="entry name" value="Thioredoxin-like_sf"/>
</dbReference>
<dbReference type="GO" id="GO:0042744">
    <property type="term" value="P:hydrogen peroxide catabolic process"/>
    <property type="evidence" value="ECO:0007669"/>
    <property type="project" value="TreeGrafter"/>
</dbReference>
<gene>
    <name evidence="11" type="ORF">CBR_g11993</name>
</gene>
<dbReference type="GO" id="GO:0008379">
    <property type="term" value="F:thioredoxin peroxidase activity"/>
    <property type="evidence" value="ECO:0007669"/>
    <property type="project" value="InterPro"/>
</dbReference>
<evidence type="ECO:0000313" key="12">
    <source>
        <dbReference type="Proteomes" id="UP000265515"/>
    </source>
</evidence>
<dbReference type="EC" id="1.11.1.25" evidence="3 9"/>
<dbReference type="GO" id="GO:0034599">
    <property type="term" value="P:cellular response to oxidative stress"/>
    <property type="evidence" value="ECO:0007669"/>
    <property type="project" value="InterPro"/>
</dbReference>
<keyword evidence="6 9" id="KW-0560">Oxidoreductase</keyword>
<evidence type="ECO:0000256" key="2">
    <source>
        <dbReference type="ARBA" id="ARBA00010505"/>
    </source>
</evidence>
<dbReference type="GO" id="GO:0005759">
    <property type="term" value="C:mitochondrial matrix"/>
    <property type="evidence" value="ECO:0007669"/>
    <property type="project" value="EnsemblPlants"/>
</dbReference>
<dbReference type="Gramene" id="GBG72414">
    <property type="protein sequence ID" value="GBG72414"/>
    <property type="gene ID" value="CBR_g11993"/>
</dbReference>
<comment type="function">
    <text evidence="9">Thiol-specific peroxidase that catalyzes the reduction of hydrogen peroxide and organic hydroperoxides to water and alcohols, respectively. Plays a role in cell protection against oxidative stress by detoxifying peroxides.</text>
</comment>
<protein>
    <recommendedName>
        <fullName evidence="3 9">Glutaredoxin-dependent peroxiredoxin</fullName>
        <ecNumber evidence="3 9">1.11.1.25</ecNumber>
    </recommendedName>
</protein>
<dbReference type="FunFam" id="3.40.30.10:FF:000020">
    <property type="entry name" value="Peroxiredoxin"/>
    <property type="match status" value="1"/>
</dbReference>
<dbReference type="OrthoDB" id="1882547at2759"/>
<dbReference type="PANTHER" id="PTHR10430">
    <property type="entry name" value="PEROXIREDOXIN"/>
    <property type="match status" value="1"/>
</dbReference>
<evidence type="ECO:0000256" key="9">
    <source>
        <dbReference type="RuleBase" id="RU366011"/>
    </source>
</evidence>
<comment type="similarity">
    <text evidence="2 9">Belongs to the peroxiredoxin family. Prx5 subfamily.</text>
</comment>
<dbReference type="Gene3D" id="3.40.30.10">
    <property type="entry name" value="Glutaredoxin"/>
    <property type="match status" value="1"/>
</dbReference>
<evidence type="ECO:0000256" key="4">
    <source>
        <dbReference type="ARBA" id="ARBA00022559"/>
    </source>
</evidence>
<evidence type="ECO:0000256" key="3">
    <source>
        <dbReference type="ARBA" id="ARBA00013016"/>
    </source>
</evidence>
<evidence type="ECO:0000256" key="1">
    <source>
        <dbReference type="ARBA" id="ARBA00001711"/>
    </source>
</evidence>
<keyword evidence="4 9" id="KW-0575">Peroxidase</keyword>
<evidence type="ECO:0000256" key="6">
    <source>
        <dbReference type="ARBA" id="ARBA00023002"/>
    </source>
</evidence>
<dbReference type="AlphaFoldDB" id="A0A388KQT0"/>
<reference evidence="11 12" key="1">
    <citation type="journal article" date="2018" name="Cell">
        <title>The Chara Genome: Secondary Complexity and Implications for Plant Terrestrialization.</title>
        <authorList>
            <person name="Nishiyama T."/>
            <person name="Sakayama H."/>
            <person name="Vries J.D."/>
            <person name="Buschmann H."/>
            <person name="Saint-Marcoux D."/>
            <person name="Ullrich K.K."/>
            <person name="Haas F.B."/>
            <person name="Vanderstraeten L."/>
            <person name="Becker D."/>
            <person name="Lang D."/>
            <person name="Vosolsobe S."/>
            <person name="Rombauts S."/>
            <person name="Wilhelmsson P.K.I."/>
            <person name="Janitza P."/>
            <person name="Kern R."/>
            <person name="Heyl A."/>
            <person name="Rumpler F."/>
            <person name="Villalobos L.I.A.C."/>
            <person name="Clay J.M."/>
            <person name="Skokan R."/>
            <person name="Toyoda A."/>
            <person name="Suzuki Y."/>
            <person name="Kagoshima H."/>
            <person name="Schijlen E."/>
            <person name="Tajeshwar N."/>
            <person name="Catarino B."/>
            <person name="Hetherington A.J."/>
            <person name="Saltykova A."/>
            <person name="Bonnot C."/>
            <person name="Breuninger H."/>
            <person name="Symeonidi A."/>
            <person name="Radhakrishnan G.V."/>
            <person name="Van Nieuwerburgh F."/>
            <person name="Deforce D."/>
            <person name="Chang C."/>
            <person name="Karol K.G."/>
            <person name="Hedrich R."/>
            <person name="Ulvskov P."/>
            <person name="Glockner G."/>
            <person name="Delwiche C.F."/>
            <person name="Petrasek J."/>
            <person name="Van de Peer Y."/>
            <person name="Friml J."/>
            <person name="Beilby M."/>
            <person name="Dolan L."/>
            <person name="Kohara Y."/>
            <person name="Sugano S."/>
            <person name="Fujiyama A."/>
            <person name="Delaux P.-M."/>
            <person name="Quint M."/>
            <person name="TheiBen G."/>
            <person name="Hagemann M."/>
            <person name="Harholt J."/>
            <person name="Dunand C."/>
            <person name="Zachgo S."/>
            <person name="Langdale J."/>
            <person name="Maumus F."/>
            <person name="Straeten D.V.D."/>
            <person name="Gould S.B."/>
            <person name="Rensing S.A."/>
        </authorList>
    </citation>
    <scope>NUCLEOTIDE SEQUENCE [LARGE SCALE GENOMIC DNA]</scope>
    <source>
        <strain evidence="11 12">S276</strain>
    </source>
</reference>
<sequence length="177" mass="19527">MSSVRHFASSVPDKVDFDTDVNLQKARTWDEGLKSNFATTSMKELFGGKKVVVFGLPGAFTGVCSAQHVPSYVKRADELKSKGVDKIVCVAVNDPYCMKGWAKSLNAEDKIEFYGDFDGRFNKMLGLDMDLSSGLLGHRSKRYSMLVDDGKINVLNVEEVPSNFKVSDADTILKSLD</sequence>
<accession>A0A388KQT0</accession>
<dbReference type="InterPro" id="IPR037944">
    <property type="entry name" value="PRX5-like"/>
</dbReference>
<keyword evidence="7 9" id="KW-0676">Redox-active center</keyword>
<dbReference type="OMA" id="YTMNGWA"/>
<keyword evidence="5 9" id="KW-0049">Antioxidant</keyword>